<feature type="non-terminal residue" evidence="1">
    <location>
        <position position="1"/>
    </location>
</feature>
<evidence type="ECO:0000313" key="2">
    <source>
        <dbReference type="Proteomes" id="UP000051861"/>
    </source>
</evidence>
<comment type="caution">
    <text evidence="1">The sequence shown here is derived from an EMBL/GenBank/DDBJ whole genome shotgun (WGS) entry which is preliminary data.</text>
</comment>
<dbReference type="AlphaFoldDB" id="A0A0S7XSD0"/>
<organism evidence="1 2">
    <name type="scientific">candidate division WOR-1 bacterium DG_54_3</name>
    <dbReference type="NCBI Taxonomy" id="1703775"/>
    <lineage>
        <taxon>Bacteria</taxon>
        <taxon>Bacillati</taxon>
        <taxon>Saganbacteria</taxon>
    </lineage>
</organism>
<protein>
    <submittedName>
        <fullName evidence="1">Uncharacterized protein</fullName>
    </submittedName>
</protein>
<sequence>GTSGIFVFECMLSWWSRYIGIPPYFKEPIRLTIEDGRIIEIEGRDEAKALRRFLESMKEKVGDCIYDFNCMHSGVHPQARVGPYQCRNMNYRRLIEHGHTSNIHVHIGSEPKNKTYPYWLHITGDIRTATWRVGDTLVHDRGYLTALDHPDVLAKAEEYPDRPGLNLEPWRY</sequence>
<gene>
    <name evidence="1" type="ORF">AMJ44_12065</name>
</gene>
<proteinExistence type="predicted"/>
<evidence type="ECO:0000313" key="1">
    <source>
        <dbReference type="EMBL" id="KPJ64812.1"/>
    </source>
</evidence>
<dbReference type="Proteomes" id="UP000051861">
    <property type="component" value="Unassembled WGS sequence"/>
</dbReference>
<dbReference type="EMBL" id="LIZX01000161">
    <property type="protein sequence ID" value="KPJ64812.1"/>
    <property type="molecule type" value="Genomic_DNA"/>
</dbReference>
<reference evidence="1 2" key="1">
    <citation type="journal article" date="2015" name="Microbiome">
        <title>Genomic resolution of linkages in carbon, nitrogen, and sulfur cycling among widespread estuary sediment bacteria.</title>
        <authorList>
            <person name="Baker B.J."/>
            <person name="Lazar C.S."/>
            <person name="Teske A.P."/>
            <person name="Dick G.J."/>
        </authorList>
    </citation>
    <scope>NUCLEOTIDE SEQUENCE [LARGE SCALE GENOMIC DNA]</scope>
    <source>
        <strain evidence="1">DG_54_3</strain>
    </source>
</reference>
<name>A0A0S7XSD0_UNCSA</name>
<accession>A0A0S7XSD0</accession>